<organism evidence="1 2">
    <name type="scientific">Amylocarpus encephaloides</name>
    <dbReference type="NCBI Taxonomy" id="45428"/>
    <lineage>
        <taxon>Eukaryota</taxon>
        <taxon>Fungi</taxon>
        <taxon>Dikarya</taxon>
        <taxon>Ascomycota</taxon>
        <taxon>Pezizomycotina</taxon>
        <taxon>Leotiomycetes</taxon>
        <taxon>Helotiales</taxon>
        <taxon>Helotiales incertae sedis</taxon>
        <taxon>Amylocarpus</taxon>
    </lineage>
</organism>
<dbReference type="Proteomes" id="UP000824998">
    <property type="component" value="Unassembled WGS sequence"/>
</dbReference>
<comment type="caution">
    <text evidence="1">The sequence shown here is derived from an EMBL/GenBank/DDBJ whole genome shotgun (WGS) entry which is preliminary data.</text>
</comment>
<evidence type="ECO:0000313" key="2">
    <source>
        <dbReference type="Proteomes" id="UP000824998"/>
    </source>
</evidence>
<dbReference type="AlphaFoldDB" id="A0A9P7YK91"/>
<dbReference type="OrthoDB" id="5422863at2759"/>
<dbReference type="EMBL" id="MU251433">
    <property type="protein sequence ID" value="KAG9235399.1"/>
    <property type="molecule type" value="Genomic_DNA"/>
</dbReference>
<gene>
    <name evidence="1" type="ORF">BJ875DRAFT_529119</name>
</gene>
<reference evidence="1" key="1">
    <citation type="journal article" date="2021" name="IMA Fungus">
        <title>Genomic characterization of three marine fungi, including Emericellopsis atlantica sp. nov. with signatures of a generalist lifestyle and marine biomass degradation.</title>
        <authorList>
            <person name="Hagestad O.C."/>
            <person name="Hou L."/>
            <person name="Andersen J.H."/>
            <person name="Hansen E.H."/>
            <person name="Altermark B."/>
            <person name="Li C."/>
            <person name="Kuhnert E."/>
            <person name="Cox R.J."/>
            <person name="Crous P.W."/>
            <person name="Spatafora J.W."/>
            <person name="Lail K."/>
            <person name="Amirebrahimi M."/>
            <person name="Lipzen A."/>
            <person name="Pangilinan J."/>
            <person name="Andreopoulos W."/>
            <person name="Hayes R.D."/>
            <person name="Ng V."/>
            <person name="Grigoriev I.V."/>
            <person name="Jackson S.A."/>
            <person name="Sutton T.D.S."/>
            <person name="Dobson A.D.W."/>
            <person name="Rama T."/>
        </authorList>
    </citation>
    <scope>NUCLEOTIDE SEQUENCE</scope>
    <source>
        <strain evidence="1">TRa018bII</strain>
    </source>
</reference>
<keyword evidence="2" id="KW-1185">Reference proteome</keyword>
<evidence type="ECO:0000313" key="1">
    <source>
        <dbReference type="EMBL" id="KAG9235399.1"/>
    </source>
</evidence>
<name>A0A9P7YK91_9HELO</name>
<accession>A0A9P7YK91</accession>
<dbReference type="Gene3D" id="3.20.20.210">
    <property type="match status" value="1"/>
</dbReference>
<dbReference type="SUPFAM" id="SSF51726">
    <property type="entry name" value="UROD/MetE-like"/>
    <property type="match status" value="1"/>
</dbReference>
<dbReference type="InterPro" id="IPR038071">
    <property type="entry name" value="UROD/MetE-like_sf"/>
</dbReference>
<proteinExistence type="predicted"/>
<protein>
    <submittedName>
        <fullName evidence="1">Uncharacterized protein</fullName>
    </submittedName>
</protein>
<sequence length="352" mass="39741">MDQQHTTKDTAAKAPANFGKLAKPAAIHFPGSAPLSNASDVFVMISRAFPGLVKRIPDGECGMRTNWIIFQVGVFSHCKRALHPFAVYDQNKQYEGEVKNDGAGMAVGPIHLNNMGYDDFAFSSYTVFCRLRDQGIIALNVKFQVCLPNPHDVMSYCIKQPQQVEFEARYEAKLIEALMNIQSTIPAKDLAIQWDCPFAVAMLEGICPPWWLPEDKTMNADVDMGYHLCYGDYCHQHFKQPADTTILTQLANIINTSVNCRIDWIHLPVPKSRMDKEYLEPLRQLQMRKELETELYLGLVHPGDFEGTEKRIQVAAEVLGSRCFGISTECGWGRSSPEEVKELHEVLRKLSE</sequence>